<proteinExistence type="predicted"/>
<dbReference type="PROSITE" id="PS50271">
    <property type="entry name" value="ZF_UBP"/>
    <property type="match status" value="1"/>
</dbReference>
<evidence type="ECO:0000256" key="5">
    <source>
        <dbReference type="SAM" id="Coils"/>
    </source>
</evidence>
<feature type="region of interest" description="Disordered" evidence="6">
    <location>
        <begin position="124"/>
        <end position="159"/>
    </location>
</feature>
<dbReference type="GO" id="GO:0008270">
    <property type="term" value="F:zinc ion binding"/>
    <property type="evidence" value="ECO:0007669"/>
    <property type="project" value="UniProtKB-KW"/>
</dbReference>
<dbReference type="Pfam" id="PF02148">
    <property type="entry name" value="zf-UBP"/>
    <property type="match status" value="1"/>
</dbReference>
<dbReference type="InterPro" id="IPR001607">
    <property type="entry name" value="Znf_UBP"/>
</dbReference>
<keyword evidence="10" id="KW-1185">Reference proteome</keyword>
<dbReference type="SMART" id="SM00184">
    <property type="entry name" value="RING"/>
    <property type="match status" value="1"/>
</dbReference>
<dbReference type="Pfam" id="PF13639">
    <property type="entry name" value="zf-RING_2"/>
    <property type="match status" value="1"/>
</dbReference>
<keyword evidence="2 4" id="KW-0863">Zinc-finger</keyword>
<dbReference type="Pfam" id="PF07576">
    <property type="entry name" value="BRAP2"/>
    <property type="match status" value="1"/>
</dbReference>
<feature type="compositionally biased region" description="Polar residues" evidence="6">
    <location>
        <begin position="132"/>
        <end position="153"/>
    </location>
</feature>
<evidence type="ECO:0000256" key="7">
    <source>
        <dbReference type="SAM" id="SignalP"/>
    </source>
</evidence>
<evidence type="ECO:0000256" key="1">
    <source>
        <dbReference type="ARBA" id="ARBA00022723"/>
    </source>
</evidence>
<dbReference type="Proteomes" id="UP000887569">
    <property type="component" value="Unplaced"/>
</dbReference>
<dbReference type="CDD" id="cd12718">
    <property type="entry name" value="RRM_BRAP2"/>
    <property type="match status" value="1"/>
</dbReference>
<dbReference type="InterPro" id="IPR047243">
    <property type="entry name" value="RING-H2_BRAP2"/>
</dbReference>
<protein>
    <submittedName>
        <fullName evidence="11">BRCA1-associated protein</fullName>
    </submittedName>
</protein>
<accession>A0A915AY06</accession>
<keyword evidence="3" id="KW-0862">Zinc</keyword>
<evidence type="ECO:0000313" key="11">
    <source>
        <dbReference type="WBParaSite" id="PgR020_g012_t01"/>
    </source>
</evidence>
<feature type="chain" id="PRO_5037448031" evidence="7">
    <location>
        <begin position="20"/>
        <end position="626"/>
    </location>
</feature>
<dbReference type="GO" id="GO:0005737">
    <property type="term" value="C:cytoplasm"/>
    <property type="evidence" value="ECO:0007669"/>
    <property type="project" value="TreeGrafter"/>
</dbReference>
<feature type="signal peptide" evidence="7">
    <location>
        <begin position="1"/>
        <end position="19"/>
    </location>
</feature>
<feature type="domain" description="UBP-type" evidence="9">
    <location>
        <begin position="333"/>
        <end position="425"/>
    </location>
</feature>
<dbReference type="GO" id="GO:0016567">
    <property type="term" value="P:protein ubiquitination"/>
    <property type="evidence" value="ECO:0007669"/>
    <property type="project" value="TreeGrafter"/>
</dbReference>
<evidence type="ECO:0000259" key="8">
    <source>
        <dbReference type="PROSITE" id="PS50089"/>
    </source>
</evidence>
<dbReference type="InterPro" id="IPR011422">
    <property type="entry name" value="BRAP2/ETP1_RRM"/>
</dbReference>
<feature type="coiled-coil region" evidence="5">
    <location>
        <begin position="449"/>
        <end position="571"/>
    </location>
</feature>
<dbReference type="PROSITE" id="PS50089">
    <property type="entry name" value="ZF_RING_2"/>
    <property type="match status" value="1"/>
</dbReference>
<name>A0A915AY06_PARUN</name>
<evidence type="ECO:0000256" key="2">
    <source>
        <dbReference type="ARBA" id="ARBA00022771"/>
    </source>
</evidence>
<evidence type="ECO:0000256" key="4">
    <source>
        <dbReference type="PROSITE-ProRule" id="PRU00502"/>
    </source>
</evidence>
<keyword evidence="1" id="KW-0479">Metal-binding</keyword>
<dbReference type="SMART" id="SM00290">
    <property type="entry name" value="ZnF_UBP"/>
    <property type="match status" value="1"/>
</dbReference>
<dbReference type="PANTHER" id="PTHR24007:SF7">
    <property type="entry name" value="BRCA1-ASSOCIATED PROTEIN"/>
    <property type="match status" value="1"/>
</dbReference>
<evidence type="ECO:0000259" key="9">
    <source>
        <dbReference type="PROSITE" id="PS50271"/>
    </source>
</evidence>
<evidence type="ECO:0000313" key="10">
    <source>
        <dbReference type="Proteomes" id="UP000887569"/>
    </source>
</evidence>
<dbReference type="InterPro" id="IPR034932">
    <property type="entry name" value="BRAP2_RRM"/>
</dbReference>
<dbReference type="CDD" id="cd16457">
    <property type="entry name" value="RING-H2_BRAP2"/>
    <property type="match status" value="1"/>
</dbReference>
<dbReference type="AlphaFoldDB" id="A0A915AY06"/>
<evidence type="ECO:0000256" key="6">
    <source>
        <dbReference type="SAM" id="MobiDB-lite"/>
    </source>
</evidence>
<dbReference type="WBParaSite" id="PgR020_g012_t01">
    <property type="protein sequence ID" value="PgR020_g012_t01"/>
    <property type="gene ID" value="PgR020_g012"/>
</dbReference>
<dbReference type="Gene3D" id="3.30.40.10">
    <property type="entry name" value="Zinc/RING finger domain, C3HC4 (zinc finger)"/>
    <property type="match status" value="2"/>
</dbReference>
<dbReference type="GO" id="GO:0061630">
    <property type="term" value="F:ubiquitin protein ligase activity"/>
    <property type="evidence" value="ECO:0007669"/>
    <property type="project" value="TreeGrafter"/>
</dbReference>
<dbReference type="PANTHER" id="PTHR24007">
    <property type="entry name" value="BRCA1-ASSOCIATED PROTEIN"/>
    <property type="match status" value="1"/>
</dbReference>
<evidence type="ECO:0000256" key="3">
    <source>
        <dbReference type="ARBA" id="ARBA00022833"/>
    </source>
</evidence>
<reference evidence="11" key="1">
    <citation type="submission" date="2022-11" db="UniProtKB">
        <authorList>
            <consortium name="WormBaseParasite"/>
        </authorList>
    </citation>
    <scope>IDENTIFICATION</scope>
</reference>
<feature type="domain" description="RING-type" evidence="8">
    <location>
        <begin position="299"/>
        <end position="336"/>
    </location>
</feature>
<organism evidence="10 11">
    <name type="scientific">Parascaris univalens</name>
    <name type="common">Nematode worm</name>
    <dbReference type="NCBI Taxonomy" id="6257"/>
    <lineage>
        <taxon>Eukaryota</taxon>
        <taxon>Metazoa</taxon>
        <taxon>Ecdysozoa</taxon>
        <taxon>Nematoda</taxon>
        <taxon>Chromadorea</taxon>
        <taxon>Rhabditida</taxon>
        <taxon>Spirurina</taxon>
        <taxon>Ascaridomorpha</taxon>
        <taxon>Ascaridoidea</taxon>
        <taxon>Ascarididae</taxon>
        <taxon>Parascaris</taxon>
    </lineage>
</organism>
<dbReference type="SUPFAM" id="SSF57850">
    <property type="entry name" value="RING/U-box"/>
    <property type="match status" value="2"/>
</dbReference>
<dbReference type="InterPro" id="IPR001841">
    <property type="entry name" value="Znf_RING"/>
</dbReference>
<dbReference type="InterPro" id="IPR013083">
    <property type="entry name" value="Znf_RING/FYVE/PHD"/>
</dbReference>
<keyword evidence="5" id="KW-0175">Coiled coil</keyword>
<keyword evidence="7" id="KW-0732">Signal</keyword>
<sequence length="626" mass="71106">MQLLIRYRLLVTFICSCLMSEIAPIIIRLEVEKNAPFIKFEFSGTDEEVLVRPSGSKTMSSKWRNKKVVAIARTEDCADALPPVAADTAPRDMERGAPDQLQCIGRRKYAEVVVETFTEENVSKTTVRETNSEPPQGCSLQPTGSVLSLSPKATSEPPDVEKMSYFSGNPFVEKTSGLLHFYKHSESGLVRNAKCSMLCMLNVPSLITCRELLKFVSPCLQSISAMKIIRDMTPNQYMVILKFKSHEAAVSFYRECNDTRFNQIEPERCSLVFVERIESTREEAGGSLPVDSLTELPTCAVCLERMDDGVLTILCNHTFHANCLEQWADTTCPVCRHGQTPEITPDQKCFDCGKTTDLWICLICGNIGCGRYAEAHAYRHFEATSHTFTLQIGGERVWDYAGDNYVHRLIQSATDGKMVEFQRDGANQADVLGDEKMEAIQLEYTCLLTSQLEKQRIYFENKLAEAERRFGKLEKMAQAQMDELEGQVKQTTAECEKLKKELNTSEHQRQALEKKHQSAQHKLNKALGELSEERAINKLLRDDQNKWTEKVNNLEQKNDALHEKFTATVNELNEQVRDLMMHFEAQNKFKETVNNEDITQRELQEGTVVLGEAQHSPNKGRRRTKK</sequence>
<dbReference type="GO" id="GO:0007265">
    <property type="term" value="P:Ras protein signal transduction"/>
    <property type="evidence" value="ECO:0007669"/>
    <property type="project" value="TreeGrafter"/>
</dbReference>